<reference evidence="1 2" key="3">
    <citation type="journal article" date="2022" name="Microbiol. Spectr.">
        <title>Folding features and dynamics of 3D genome architecture in plant fungal pathogens.</title>
        <authorList>
            <person name="Xia C."/>
        </authorList>
    </citation>
    <scope>NUCLEOTIDE SEQUENCE [LARGE SCALE GENOMIC DNA]</scope>
    <source>
        <strain evidence="1 2">93-210</strain>
    </source>
</reference>
<dbReference type="Proteomes" id="UP001060170">
    <property type="component" value="Chromosome 1"/>
</dbReference>
<sequence length="627" mass="72126">MDVFGLDDPKNAFRKHPMDLRPPQSIHWTPLLPSIRWFHEDHLMGVFSICVRIRDCLICRRSKTRLKRGLDLLTVEFFRAFKFVQTRTSPTTTRTTAPKAPQHPSKSDNRSLKMAKSTHTSAAPRKQSTKPTPLPTRAKITNNQEKEESSSLFEVKSSESNVEFSDMPTSQPKKTDNNNSKLDKTPQKIKNSIKSTNNVPEDPKKSTKKMPKNTTKSTKKYQKNHQKKLYPDPKNPPENSSEPIFHIQPPPQEIFQDQQECTQSIQQFGLNCGYLIKIRNMKDCNQGIQITKSLQLEFMNLENKSKPQKPPEDSLVQQLRESLADSSFFNETKYNKDGDISSIFSYHPVSFKLLLNYPKIIFLDSPANYKKYQMHLIHIAGLGENNEQFSIAFSFISTRSTPSYAWTLQQVHFLFVDYHIPLPEILTTLPDRYLQQSIIKIFPKSQILLSTFHIEKDDTTHFNHTNLKLHIYHQYIDSLLLGTNPYPSVMLQSLSDSLKVEAQAILDNFDPEKLSKINSFFTNCLGKISNFALQKAQHNFTQTHESSPPTTCTNSHTKWTGIPCKHRIVEVLELGLLAQPERFDTQWHLRVNLHLFFGLWGGVPLQIPWPKGIFLRPFGCVKHQGGL</sequence>
<organism evidence="1 2">
    <name type="scientific">Puccinia striiformis f. sp. tritici</name>
    <dbReference type="NCBI Taxonomy" id="168172"/>
    <lineage>
        <taxon>Eukaryota</taxon>
        <taxon>Fungi</taxon>
        <taxon>Dikarya</taxon>
        <taxon>Basidiomycota</taxon>
        <taxon>Pucciniomycotina</taxon>
        <taxon>Pucciniomycetes</taxon>
        <taxon>Pucciniales</taxon>
        <taxon>Pucciniaceae</taxon>
        <taxon>Puccinia</taxon>
    </lineage>
</organism>
<reference evidence="2" key="1">
    <citation type="journal article" date="2018" name="BMC Genomics">
        <title>Genomic insights into host adaptation between the wheat stripe rust pathogen (Puccinia striiformis f. sp. tritici) and the barley stripe rust pathogen (Puccinia striiformis f. sp. hordei).</title>
        <authorList>
            <person name="Xia C."/>
            <person name="Wang M."/>
            <person name="Yin C."/>
            <person name="Cornejo O.E."/>
            <person name="Hulbert S.H."/>
            <person name="Chen X."/>
        </authorList>
    </citation>
    <scope>NUCLEOTIDE SEQUENCE [LARGE SCALE GENOMIC DNA]</scope>
    <source>
        <strain evidence="2">93-210</strain>
    </source>
</reference>
<comment type="caution">
    <text evidence="1">The sequence shown here is derived from an EMBL/GenBank/DDBJ whole genome shotgun (WGS) entry which is preliminary data.</text>
</comment>
<protein>
    <submittedName>
        <fullName evidence="1">Uncharacterized protein</fullName>
    </submittedName>
</protein>
<evidence type="ECO:0000313" key="2">
    <source>
        <dbReference type="Proteomes" id="UP001060170"/>
    </source>
</evidence>
<accession>A0ACC0EZ38</accession>
<dbReference type="EMBL" id="CM045865">
    <property type="protein sequence ID" value="KAI7962752.1"/>
    <property type="molecule type" value="Genomic_DNA"/>
</dbReference>
<name>A0ACC0EZ38_9BASI</name>
<proteinExistence type="predicted"/>
<evidence type="ECO:0000313" key="1">
    <source>
        <dbReference type="EMBL" id="KAI7962752.1"/>
    </source>
</evidence>
<reference evidence="2" key="2">
    <citation type="journal article" date="2018" name="Mol. Plant Microbe Interact.">
        <title>Genome sequence resources for the wheat stripe rust pathogen (Puccinia striiformis f. sp. tritici) and the barley stripe rust pathogen (Puccinia striiformis f. sp. hordei).</title>
        <authorList>
            <person name="Xia C."/>
            <person name="Wang M."/>
            <person name="Yin C."/>
            <person name="Cornejo O.E."/>
            <person name="Hulbert S.H."/>
            <person name="Chen X."/>
        </authorList>
    </citation>
    <scope>NUCLEOTIDE SEQUENCE [LARGE SCALE GENOMIC DNA]</scope>
    <source>
        <strain evidence="2">93-210</strain>
    </source>
</reference>
<gene>
    <name evidence="1" type="ORF">MJO28_000846</name>
</gene>
<feature type="non-terminal residue" evidence="1">
    <location>
        <position position="627"/>
    </location>
</feature>
<keyword evidence="2" id="KW-1185">Reference proteome</keyword>